<evidence type="ECO:0008006" key="4">
    <source>
        <dbReference type="Google" id="ProtNLM"/>
    </source>
</evidence>
<gene>
    <name evidence="2" type="ORF">ColSpa_08941</name>
</gene>
<reference evidence="2 3" key="1">
    <citation type="submission" date="2022-03" db="EMBL/GenBank/DDBJ databases">
        <title>Genome data of Colletotrichum spp.</title>
        <authorList>
            <person name="Utami Y.D."/>
            <person name="Hiruma K."/>
        </authorList>
    </citation>
    <scope>NUCLEOTIDE SEQUENCE [LARGE SCALE GENOMIC DNA]</scope>
    <source>
        <strain evidence="2 3">MAFF 239500</strain>
    </source>
</reference>
<accession>A0AA37PAS8</accession>
<evidence type="ECO:0000313" key="2">
    <source>
        <dbReference type="EMBL" id="GKT48760.1"/>
    </source>
</evidence>
<dbReference type="EMBL" id="BQXU01000025">
    <property type="protein sequence ID" value="GKT48760.1"/>
    <property type="molecule type" value="Genomic_DNA"/>
</dbReference>
<name>A0AA37PAS8_9PEZI</name>
<organism evidence="2 3">
    <name type="scientific">Colletotrichum spaethianum</name>
    <dbReference type="NCBI Taxonomy" id="700344"/>
    <lineage>
        <taxon>Eukaryota</taxon>
        <taxon>Fungi</taxon>
        <taxon>Dikarya</taxon>
        <taxon>Ascomycota</taxon>
        <taxon>Pezizomycotina</taxon>
        <taxon>Sordariomycetes</taxon>
        <taxon>Hypocreomycetidae</taxon>
        <taxon>Glomerellales</taxon>
        <taxon>Glomerellaceae</taxon>
        <taxon>Colletotrichum</taxon>
        <taxon>Colletotrichum spaethianum species complex</taxon>
    </lineage>
</organism>
<feature type="chain" id="PRO_5041238549" description="RxLR effector protein" evidence="1">
    <location>
        <begin position="22"/>
        <end position="123"/>
    </location>
</feature>
<dbReference type="AlphaFoldDB" id="A0AA37PAS8"/>
<keyword evidence="1" id="KW-0732">Signal</keyword>
<proteinExistence type="predicted"/>
<keyword evidence="3" id="KW-1185">Reference proteome</keyword>
<evidence type="ECO:0000256" key="1">
    <source>
        <dbReference type="SAM" id="SignalP"/>
    </source>
</evidence>
<comment type="caution">
    <text evidence="2">The sequence shown here is derived from an EMBL/GenBank/DDBJ whole genome shotgun (WGS) entry which is preliminary data.</text>
</comment>
<protein>
    <recommendedName>
        <fullName evidence="4">RxLR effector protein</fullName>
    </recommendedName>
</protein>
<dbReference type="GeneID" id="73329743"/>
<sequence>MVRFVNIIGGVALICALGAVAQPISSVDVKQLTDETQATADHEKRLFKFNFKRDEEHADDKHDVEKRLFKFNFKRNEEHADDKHDVEKRLFKFNFKRDEEQTDKEQDIEGTAEKEKRLFKFNF</sequence>
<dbReference type="Proteomes" id="UP001055115">
    <property type="component" value="Unassembled WGS sequence"/>
</dbReference>
<evidence type="ECO:0000313" key="3">
    <source>
        <dbReference type="Proteomes" id="UP001055115"/>
    </source>
</evidence>
<dbReference type="RefSeq" id="XP_049131110.1">
    <property type="nucleotide sequence ID" value="XM_049275153.1"/>
</dbReference>
<feature type="signal peptide" evidence="1">
    <location>
        <begin position="1"/>
        <end position="21"/>
    </location>
</feature>